<feature type="domain" description="ABC transporter" evidence="10">
    <location>
        <begin position="339"/>
        <end position="570"/>
    </location>
</feature>
<reference evidence="12 13" key="1">
    <citation type="submission" date="2014-04" db="EMBL/GenBank/DDBJ databases">
        <title>The Genome Sequence of Thermoanaerobaculum aquaticum MP-01, The First Cultivated Group 23 Acidobacterium.</title>
        <authorList>
            <person name="Stamps B.W."/>
            <person name="Losey N.A."/>
            <person name="Lawson P.A."/>
            <person name="Stevenson B.S."/>
        </authorList>
    </citation>
    <scope>NUCLEOTIDE SEQUENCE [LARGE SCALE GENOMIC DNA]</scope>
    <source>
        <strain evidence="12 13">MP-01</strain>
    </source>
</reference>
<keyword evidence="8 9" id="KW-0472">Membrane</keyword>
<feature type="transmembrane region" description="Helical" evidence="9">
    <location>
        <begin position="16"/>
        <end position="36"/>
    </location>
</feature>
<dbReference type="Gene3D" id="3.40.50.300">
    <property type="entry name" value="P-loop containing nucleotide triphosphate hydrolases"/>
    <property type="match status" value="1"/>
</dbReference>
<dbReference type="Pfam" id="PF00005">
    <property type="entry name" value="ABC_tran"/>
    <property type="match status" value="1"/>
</dbReference>
<keyword evidence="6" id="KW-0067">ATP-binding</keyword>
<feature type="transmembrane region" description="Helical" evidence="9">
    <location>
        <begin position="282"/>
        <end position="300"/>
    </location>
</feature>
<evidence type="ECO:0000256" key="1">
    <source>
        <dbReference type="ARBA" id="ARBA00004651"/>
    </source>
</evidence>
<dbReference type="GO" id="GO:0016887">
    <property type="term" value="F:ATP hydrolysis activity"/>
    <property type="evidence" value="ECO:0007669"/>
    <property type="project" value="InterPro"/>
</dbReference>
<keyword evidence="7 9" id="KW-1133">Transmembrane helix</keyword>
<dbReference type="OrthoDB" id="9770415at2"/>
<name>A0A062XRR5_9BACT</name>
<protein>
    <recommendedName>
        <fullName evidence="14">ABC transporter ATP-binding protein</fullName>
    </recommendedName>
</protein>
<evidence type="ECO:0000256" key="7">
    <source>
        <dbReference type="ARBA" id="ARBA00022989"/>
    </source>
</evidence>
<dbReference type="STRING" id="1312852.EG19_04685"/>
<organism evidence="12 13">
    <name type="scientific">Thermoanaerobaculum aquaticum</name>
    <dbReference type="NCBI Taxonomy" id="1312852"/>
    <lineage>
        <taxon>Bacteria</taxon>
        <taxon>Pseudomonadati</taxon>
        <taxon>Acidobacteriota</taxon>
        <taxon>Thermoanaerobaculia</taxon>
        <taxon>Thermoanaerobaculales</taxon>
        <taxon>Thermoanaerobaculaceae</taxon>
        <taxon>Thermoanaerobaculum</taxon>
    </lineage>
</organism>
<keyword evidence="5" id="KW-0547">Nucleotide-binding</keyword>
<keyword evidence="13" id="KW-1185">Reference proteome</keyword>
<dbReference type="SMART" id="SM00382">
    <property type="entry name" value="AAA"/>
    <property type="match status" value="1"/>
</dbReference>
<dbReference type="InterPro" id="IPR011527">
    <property type="entry name" value="ABC1_TM_dom"/>
</dbReference>
<feature type="transmembrane region" description="Helical" evidence="9">
    <location>
        <begin position="241"/>
        <end position="262"/>
    </location>
</feature>
<evidence type="ECO:0000256" key="8">
    <source>
        <dbReference type="ARBA" id="ARBA00023136"/>
    </source>
</evidence>
<evidence type="ECO:0000256" key="9">
    <source>
        <dbReference type="SAM" id="Phobius"/>
    </source>
</evidence>
<dbReference type="GO" id="GO:0005886">
    <property type="term" value="C:plasma membrane"/>
    <property type="evidence" value="ECO:0007669"/>
    <property type="project" value="UniProtKB-SubCell"/>
</dbReference>
<evidence type="ECO:0000259" key="10">
    <source>
        <dbReference type="PROSITE" id="PS50893"/>
    </source>
</evidence>
<evidence type="ECO:0000256" key="6">
    <source>
        <dbReference type="ARBA" id="ARBA00022840"/>
    </source>
</evidence>
<dbReference type="PROSITE" id="PS50893">
    <property type="entry name" value="ABC_TRANSPORTER_2"/>
    <property type="match status" value="1"/>
</dbReference>
<evidence type="ECO:0000313" key="13">
    <source>
        <dbReference type="Proteomes" id="UP000027284"/>
    </source>
</evidence>
<dbReference type="InterPro" id="IPR027417">
    <property type="entry name" value="P-loop_NTPase"/>
</dbReference>
<dbReference type="PANTHER" id="PTHR24221:SF579">
    <property type="entry name" value="ABC TRANSPORTER"/>
    <property type="match status" value="1"/>
</dbReference>
<evidence type="ECO:0008006" key="14">
    <source>
        <dbReference type="Google" id="ProtNLM"/>
    </source>
</evidence>
<dbReference type="RefSeq" id="WP_038049324.1">
    <property type="nucleotide sequence ID" value="NZ_JMFG01000020.1"/>
</dbReference>
<dbReference type="AlphaFoldDB" id="A0A062XRR5"/>
<dbReference type="PROSITE" id="PS50929">
    <property type="entry name" value="ABC_TM1F"/>
    <property type="match status" value="1"/>
</dbReference>
<sequence length="582" mass="62920">MVGKYRRVWRSYGKRPGVAALGFSAAVASALVSMIAPSLVRRAVDVLAAGGDPRRALPFALGIVGVAAVSGFLLFAQRMLLVGISRHLEHELRTEAFAHLLRLPASFFSSQRVGDLLTRLSSDVQAVRMAMGPALMYVASTTTILVSAVVLMLRIDVTLTLASLSMAPAVALTAKFFGSRIYRRWNVAQEELSRFTARLQEHLVGLRVLRAFACEEQEKKTLGELNLAYFRASLRLVNVQALFFPLLQFLIGVGFVVVLGYGGYKVVARSLSLGQFVEFNLYLARLIWPMIAVGWVANLWQRGAASMARIEELFSQTPELPALPGPRPAKPAPSKALSVAFTGVRFSYPGAPGPALRGVTLTVPAGRRVAILGEVGSGKSTLLSLVPRLLTPPPGTVFVDGRDVLQWDLEELRGTVVMVPQTAFLFSATLRENICMGKPEASDQEVWEVVARAGLEPDVANLPQGLQTVVGERGVTLSGGQRQRVALARALLLQPAVLLLDDCLSAVDRSTEAKILGELPRTTLLFATHRVSVAKTADWVVILERGEVAEEGTPSQLAAAGGRWAQLLALEELEEETMEARG</sequence>
<feature type="domain" description="ABC transmembrane type-1" evidence="11">
    <location>
        <begin position="20"/>
        <end position="302"/>
    </location>
</feature>
<feature type="transmembrane region" description="Helical" evidence="9">
    <location>
        <begin position="159"/>
        <end position="177"/>
    </location>
</feature>
<dbReference type="InterPro" id="IPR003593">
    <property type="entry name" value="AAA+_ATPase"/>
</dbReference>
<comment type="caution">
    <text evidence="12">The sequence shown here is derived from an EMBL/GenBank/DDBJ whole genome shotgun (WGS) entry which is preliminary data.</text>
</comment>
<accession>A0A062XRR5</accession>
<keyword evidence="3" id="KW-1003">Cell membrane</keyword>
<dbReference type="SUPFAM" id="SSF52540">
    <property type="entry name" value="P-loop containing nucleoside triphosphate hydrolases"/>
    <property type="match status" value="1"/>
</dbReference>
<dbReference type="InterPro" id="IPR036640">
    <property type="entry name" value="ABC1_TM_sf"/>
</dbReference>
<dbReference type="PANTHER" id="PTHR24221">
    <property type="entry name" value="ATP-BINDING CASSETTE SUB-FAMILY B"/>
    <property type="match status" value="1"/>
</dbReference>
<dbReference type="FunFam" id="3.40.50.300:FF:000221">
    <property type="entry name" value="Multidrug ABC transporter ATP-binding protein"/>
    <property type="match status" value="1"/>
</dbReference>
<dbReference type="Gene3D" id="1.20.1560.10">
    <property type="entry name" value="ABC transporter type 1, transmembrane domain"/>
    <property type="match status" value="1"/>
</dbReference>
<feature type="transmembrane region" description="Helical" evidence="9">
    <location>
        <begin position="134"/>
        <end position="153"/>
    </location>
</feature>
<dbReference type="GO" id="GO:0005524">
    <property type="term" value="F:ATP binding"/>
    <property type="evidence" value="ECO:0007669"/>
    <property type="project" value="UniProtKB-KW"/>
</dbReference>
<keyword evidence="4 9" id="KW-0812">Transmembrane</keyword>
<proteinExistence type="predicted"/>
<dbReference type="CDD" id="cd18541">
    <property type="entry name" value="ABC_6TM_TmrB_like"/>
    <property type="match status" value="1"/>
</dbReference>
<dbReference type="SUPFAM" id="SSF90123">
    <property type="entry name" value="ABC transporter transmembrane region"/>
    <property type="match status" value="1"/>
</dbReference>
<dbReference type="EMBL" id="JMFG01000020">
    <property type="protein sequence ID" value="KDA53508.1"/>
    <property type="molecule type" value="Genomic_DNA"/>
</dbReference>
<dbReference type="InterPro" id="IPR017871">
    <property type="entry name" value="ABC_transporter-like_CS"/>
</dbReference>
<evidence type="ECO:0000256" key="4">
    <source>
        <dbReference type="ARBA" id="ARBA00022692"/>
    </source>
</evidence>
<dbReference type="Proteomes" id="UP000027284">
    <property type="component" value="Unassembled WGS sequence"/>
</dbReference>
<evidence type="ECO:0000259" key="11">
    <source>
        <dbReference type="PROSITE" id="PS50929"/>
    </source>
</evidence>
<dbReference type="InterPro" id="IPR003439">
    <property type="entry name" value="ABC_transporter-like_ATP-bd"/>
</dbReference>
<comment type="subcellular location">
    <subcellularLocation>
        <location evidence="1">Cell membrane</location>
        <topology evidence="1">Multi-pass membrane protein</topology>
    </subcellularLocation>
</comment>
<feature type="transmembrane region" description="Helical" evidence="9">
    <location>
        <begin position="56"/>
        <end position="76"/>
    </location>
</feature>
<evidence type="ECO:0000256" key="5">
    <source>
        <dbReference type="ARBA" id="ARBA00022741"/>
    </source>
</evidence>
<dbReference type="Pfam" id="PF00664">
    <property type="entry name" value="ABC_membrane"/>
    <property type="match status" value="1"/>
</dbReference>
<dbReference type="InterPro" id="IPR039421">
    <property type="entry name" value="Type_1_exporter"/>
</dbReference>
<dbReference type="PROSITE" id="PS00211">
    <property type="entry name" value="ABC_TRANSPORTER_1"/>
    <property type="match status" value="1"/>
</dbReference>
<keyword evidence="2" id="KW-0813">Transport</keyword>
<evidence type="ECO:0000313" key="12">
    <source>
        <dbReference type="EMBL" id="KDA53508.1"/>
    </source>
</evidence>
<gene>
    <name evidence="12" type="ORF">EG19_04685</name>
</gene>
<evidence type="ECO:0000256" key="3">
    <source>
        <dbReference type="ARBA" id="ARBA00022475"/>
    </source>
</evidence>
<dbReference type="GO" id="GO:0140359">
    <property type="term" value="F:ABC-type transporter activity"/>
    <property type="evidence" value="ECO:0007669"/>
    <property type="project" value="InterPro"/>
</dbReference>
<evidence type="ECO:0000256" key="2">
    <source>
        <dbReference type="ARBA" id="ARBA00022448"/>
    </source>
</evidence>